<feature type="domain" description="IstB-like ATP-binding" evidence="2">
    <location>
        <begin position="413"/>
        <end position="611"/>
    </location>
</feature>
<name>A0ABN3J9W6_9ACTN</name>
<dbReference type="Gene3D" id="3.40.50.300">
    <property type="entry name" value="P-loop containing nucleotide triphosphate hydrolases"/>
    <property type="match status" value="1"/>
</dbReference>
<accession>A0ABN3J9W6</accession>
<dbReference type="EMBL" id="BAAATK010000004">
    <property type="protein sequence ID" value="GAA2425445.1"/>
    <property type="molecule type" value="Genomic_DNA"/>
</dbReference>
<evidence type="ECO:0000259" key="3">
    <source>
        <dbReference type="Pfam" id="PF22483"/>
    </source>
</evidence>
<dbReference type="InterPro" id="IPR054353">
    <property type="entry name" value="IstA-like_C"/>
</dbReference>
<dbReference type="InterPro" id="IPR027417">
    <property type="entry name" value="P-loop_NTPase"/>
</dbReference>
<feature type="compositionally biased region" description="Low complexity" evidence="1">
    <location>
        <begin position="609"/>
        <end position="634"/>
    </location>
</feature>
<dbReference type="PANTHER" id="PTHR35004">
    <property type="entry name" value="TRANSPOSASE RV3428C-RELATED"/>
    <property type="match status" value="1"/>
</dbReference>
<evidence type="ECO:0008006" key="6">
    <source>
        <dbReference type="Google" id="ProtNLM"/>
    </source>
</evidence>
<protein>
    <recommendedName>
        <fullName evidence="6">Transposase</fullName>
    </recommendedName>
</protein>
<proteinExistence type="predicted"/>
<feature type="compositionally biased region" description="Low complexity" evidence="1">
    <location>
        <begin position="231"/>
        <end position="244"/>
    </location>
</feature>
<feature type="region of interest" description="Disordered" evidence="1">
    <location>
        <begin position="840"/>
        <end position="887"/>
    </location>
</feature>
<feature type="compositionally biased region" description="Basic residues" evidence="1">
    <location>
        <begin position="782"/>
        <end position="791"/>
    </location>
</feature>
<feature type="compositionally biased region" description="Basic and acidic residues" evidence="1">
    <location>
        <begin position="853"/>
        <end position="867"/>
    </location>
</feature>
<sequence length="996" mass="109725">MLPKSKVDLYAAIRRDAKAGLSIRALQRKYGVGFLTVKEAQTSAWSEPRKKLPPRPTRLDPYKPLIDEMLRADLDAPRKQRHTVKRIFERLLDEHGADGISYQMVRGCVADRREEIRVRAGRGVVEAFVPQTHKPGAEAEVDFGDVTVRPAGELVTCYLFAFRLSRPGKAVHRIFASAGQEVFFEGHVHALNVLGGVPAGKVRYDNLRAAVAQVPGFPPASRRGRTLGRVPLPLRSGGSPLPARNPRRPREGRGGGPDRLVPPQPPRPGARGRDARRAQRGDRPVGPGGREPPDPVPSSHDRRALRGRAAAAGTAATGTFETGRLFTLRVDRYSQISVRTNRYSVPVRLIGRTVRAMLHASEPVVHDGRNEVARHERLIAKGGTRLELDHHLEALVRKPGAPPGATALDQACRTLRLPTIRFRFSELAETGGREQMSYLDFPSELLLAEGDDRARRRSERRIKAADFPRDKSLRKFDFDASPNIDPAMVHTLAKCERIRKGLPLCLIGDSGTDRPHLLIALGTEAAMTGHRVKYVLATKLVDELVEAADEKQLTKTIARYGRVALLCIDELGYMEPDRHGAELLFQILTEREEKNSVAIASNECISGWTKTSPTPASARPSSTASPSAATSSKPAPAPAPAASPPPAPKRNEQPPERSQPALSNGPAFIDDHGRLRQEDIPADEAVSDVECVEPVRPTADSQGAGEPVVQLPADPLPGKQPNCRRPARPRWQPEERLHPSEHSEPITFVPQADTDLAKVLLARTRLETITLGHLDEVGRPGGHLRQRKADRRRVPAGSGLPAPRLLRPRRLDPLHRDVHRTCLSPRAYGRHPLDVTRVPTQLPAASSRRHSRRPEIRTLSETADKRSPISPPQPPRSPAAVCHQAPTRSPLEAGRVRASTWKTEVCRNRAWAGACCKDVAWSRPVLRALSTSRTDPVRETTWRPSSWTRTRGWDPTECFTWELPPAVAGTRTSAILILAGQRRFLLSWPPAGQPAS</sequence>
<dbReference type="Pfam" id="PF22483">
    <property type="entry name" value="Mu-transpos_C_2"/>
    <property type="match status" value="1"/>
</dbReference>
<keyword evidence="5" id="KW-1185">Reference proteome</keyword>
<evidence type="ECO:0000313" key="4">
    <source>
        <dbReference type="EMBL" id="GAA2425445.1"/>
    </source>
</evidence>
<organism evidence="4 5">
    <name type="scientific">Streptomyces glaucus</name>
    <dbReference type="NCBI Taxonomy" id="284029"/>
    <lineage>
        <taxon>Bacteria</taxon>
        <taxon>Bacillati</taxon>
        <taxon>Actinomycetota</taxon>
        <taxon>Actinomycetes</taxon>
        <taxon>Kitasatosporales</taxon>
        <taxon>Streptomycetaceae</taxon>
        <taxon>Streptomyces</taxon>
    </lineage>
</organism>
<evidence type="ECO:0000313" key="5">
    <source>
        <dbReference type="Proteomes" id="UP001500460"/>
    </source>
</evidence>
<evidence type="ECO:0000259" key="2">
    <source>
        <dbReference type="Pfam" id="PF01695"/>
    </source>
</evidence>
<feature type="domain" description="Transposase for insertion sequence element IS21-like C-terminal" evidence="3">
    <location>
        <begin position="319"/>
        <end position="385"/>
    </location>
</feature>
<dbReference type="Pfam" id="PF01695">
    <property type="entry name" value="IstB_IS21"/>
    <property type="match status" value="1"/>
</dbReference>
<feature type="compositionally biased region" description="Pro residues" evidence="1">
    <location>
        <begin position="635"/>
        <end position="648"/>
    </location>
</feature>
<comment type="caution">
    <text evidence="4">The sequence shown here is derived from an EMBL/GenBank/DDBJ whole genome shotgun (WGS) entry which is preliminary data.</text>
</comment>
<dbReference type="InterPro" id="IPR002611">
    <property type="entry name" value="IstB_ATP-bd"/>
</dbReference>
<gene>
    <name evidence="4" type="ORF">GCM10010421_10220</name>
</gene>
<reference evidence="4 5" key="1">
    <citation type="journal article" date="2019" name="Int. J. Syst. Evol. Microbiol.">
        <title>The Global Catalogue of Microorganisms (GCM) 10K type strain sequencing project: providing services to taxonomists for standard genome sequencing and annotation.</title>
        <authorList>
            <consortium name="The Broad Institute Genomics Platform"/>
            <consortium name="The Broad Institute Genome Sequencing Center for Infectious Disease"/>
            <person name="Wu L."/>
            <person name="Ma J."/>
        </authorList>
    </citation>
    <scope>NUCLEOTIDE SEQUENCE [LARGE SCALE GENOMIC DNA]</scope>
    <source>
        <strain evidence="4 5">JCM 6922</strain>
    </source>
</reference>
<feature type="region of interest" description="Disordered" evidence="1">
    <location>
        <begin position="780"/>
        <end position="806"/>
    </location>
</feature>
<feature type="region of interest" description="Disordered" evidence="1">
    <location>
        <begin position="606"/>
        <end position="671"/>
    </location>
</feature>
<dbReference type="Proteomes" id="UP001500460">
    <property type="component" value="Unassembled WGS sequence"/>
</dbReference>
<feature type="region of interest" description="Disordered" evidence="1">
    <location>
        <begin position="695"/>
        <end position="729"/>
    </location>
</feature>
<feature type="region of interest" description="Disordered" evidence="1">
    <location>
        <begin position="216"/>
        <end position="315"/>
    </location>
</feature>
<dbReference type="SUPFAM" id="SSF52540">
    <property type="entry name" value="P-loop containing nucleoside triphosphate hydrolases"/>
    <property type="match status" value="1"/>
</dbReference>
<feature type="compositionally biased region" description="Basic and acidic residues" evidence="1">
    <location>
        <begin position="271"/>
        <end position="283"/>
    </location>
</feature>
<evidence type="ECO:0000256" key="1">
    <source>
        <dbReference type="SAM" id="MobiDB-lite"/>
    </source>
</evidence>